<dbReference type="RefSeq" id="XP_006822039.1">
    <property type="nucleotide sequence ID" value="XM_006821976.1"/>
</dbReference>
<dbReference type="PRINTS" id="PR00178">
    <property type="entry name" value="FATTYACIDBP"/>
</dbReference>
<accession>A0ABM0MPU8</accession>
<evidence type="ECO:0000313" key="2">
    <source>
        <dbReference type="Proteomes" id="UP000694865"/>
    </source>
</evidence>
<proteinExistence type="inferred from homology"/>
<name>A0ABM0MPU8_SACKO</name>
<dbReference type="GeneID" id="102805862"/>
<evidence type="ECO:0000313" key="3">
    <source>
        <dbReference type="RefSeq" id="XP_006822039.1"/>
    </source>
</evidence>
<keyword evidence="2" id="KW-1185">Reference proteome</keyword>
<reference evidence="3" key="1">
    <citation type="submission" date="2025-08" db="UniProtKB">
        <authorList>
            <consortium name="RefSeq"/>
        </authorList>
    </citation>
    <scope>IDENTIFICATION</scope>
    <source>
        <tissue evidence="3">Testes</tissue>
    </source>
</reference>
<dbReference type="InterPro" id="IPR031259">
    <property type="entry name" value="ILBP"/>
</dbReference>
<dbReference type="Gene3D" id="2.40.128.20">
    <property type="match status" value="1"/>
</dbReference>
<sequence length="142" mass="16202">MKPNFAGLWQAETSENLERIYKNMGIIGDALEIAINESPKIEIRQSGEYFYIKTESKVVGKVEVSFKVGEIYEVPDHRWRNMKHKTSWVGGGKKLQIRPLNGSGSDPIHVYEMIGDDKLVMYLHALGETAKQTFVKQTDKDK</sequence>
<dbReference type="InterPro" id="IPR000463">
    <property type="entry name" value="Fatty_acid-bd"/>
</dbReference>
<comment type="similarity">
    <text evidence="1">Belongs to the calycin superfamily. Fatty-acid binding protein (FABP) family.</text>
</comment>
<evidence type="ECO:0000256" key="1">
    <source>
        <dbReference type="ARBA" id="ARBA00008390"/>
    </source>
</evidence>
<dbReference type="InterPro" id="IPR012674">
    <property type="entry name" value="Calycin"/>
</dbReference>
<dbReference type="Proteomes" id="UP000694865">
    <property type="component" value="Unplaced"/>
</dbReference>
<protein>
    <submittedName>
        <fullName evidence="3">Cellular retinoic acid-binding protein 2-like</fullName>
    </submittedName>
</protein>
<organism evidence="2 3">
    <name type="scientific">Saccoglossus kowalevskii</name>
    <name type="common">Acorn worm</name>
    <dbReference type="NCBI Taxonomy" id="10224"/>
    <lineage>
        <taxon>Eukaryota</taxon>
        <taxon>Metazoa</taxon>
        <taxon>Hemichordata</taxon>
        <taxon>Enteropneusta</taxon>
        <taxon>Harrimaniidae</taxon>
        <taxon>Saccoglossus</taxon>
    </lineage>
</organism>
<dbReference type="SUPFAM" id="SSF50814">
    <property type="entry name" value="Lipocalins"/>
    <property type="match status" value="1"/>
</dbReference>
<dbReference type="PANTHER" id="PTHR11955">
    <property type="entry name" value="FATTY ACID BINDING PROTEIN"/>
    <property type="match status" value="1"/>
</dbReference>
<gene>
    <name evidence="3" type="primary">LOC102805862</name>
</gene>